<dbReference type="SUPFAM" id="SSF53335">
    <property type="entry name" value="S-adenosyl-L-methionine-dependent methyltransferases"/>
    <property type="match status" value="1"/>
</dbReference>
<evidence type="ECO:0000313" key="2">
    <source>
        <dbReference type="EMBL" id="ABC57542.1"/>
    </source>
</evidence>
<dbReference type="Proteomes" id="UP000001931">
    <property type="component" value="Chromosome"/>
</dbReference>
<dbReference type="eggNOG" id="arCOG01220">
    <property type="taxonomic scope" value="Archaea"/>
</dbReference>
<evidence type="ECO:0008006" key="4">
    <source>
        <dbReference type="Google" id="ProtNLM"/>
    </source>
</evidence>
<keyword evidence="1" id="KW-1133">Transmembrane helix</keyword>
<dbReference type="AlphaFoldDB" id="Q2NF61"/>
<gene>
    <name evidence="2" type="ordered locus">Msp_1161</name>
</gene>
<dbReference type="EMBL" id="CP000102">
    <property type="protein sequence ID" value="ABC57542.1"/>
    <property type="molecule type" value="Genomic_DNA"/>
</dbReference>
<accession>Q2NF61</accession>
<dbReference type="InterPro" id="IPR029063">
    <property type="entry name" value="SAM-dependent_MTases_sf"/>
</dbReference>
<organism evidence="2 3">
    <name type="scientific">Methanosphaera stadtmanae (strain ATCC 43021 / DSM 3091 / JCM 11832 / MCB-3)</name>
    <dbReference type="NCBI Taxonomy" id="339860"/>
    <lineage>
        <taxon>Archaea</taxon>
        <taxon>Methanobacteriati</taxon>
        <taxon>Methanobacteriota</taxon>
        <taxon>Methanomada group</taxon>
        <taxon>Methanobacteria</taxon>
        <taxon>Methanobacteriales</taxon>
        <taxon>Methanobacteriaceae</taxon>
        <taxon>Methanosphaera</taxon>
    </lineage>
</organism>
<keyword evidence="1" id="KW-0812">Transmembrane</keyword>
<reference evidence="2 3" key="1">
    <citation type="journal article" date="2006" name="J. Bacteriol.">
        <title>The genome sequence of Methanosphaera stadtmanae reveals why this human intestinal archaeon is restricted to methanol and H2 for methane formation and ATP synthesis.</title>
        <authorList>
            <person name="Fricke W.F."/>
            <person name="Seedorf H."/>
            <person name="Henne A."/>
            <person name="Kruer M."/>
            <person name="Liesegang H."/>
            <person name="Hedderich R."/>
            <person name="Gottschalk G."/>
            <person name="Thauer R.K."/>
        </authorList>
    </citation>
    <scope>NUCLEOTIDE SEQUENCE [LARGE SCALE GENOMIC DNA]</scope>
    <source>
        <strain evidence="3">ATCC 43021 / DSM 3091 / JCM 11832 / MCB-3</strain>
    </source>
</reference>
<evidence type="ECO:0000313" key="3">
    <source>
        <dbReference type="Proteomes" id="UP000001931"/>
    </source>
</evidence>
<dbReference type="KEGG" id="mst:Msp_1161"/>
<dbReference type="STRING" id="339860.Msp_1161"/>
<keyword evidence="3" id="KW-1185">Reference proteome</keyword>
<evidence type="ECO:0000256" key="1">
    <source>
        <dbReference type="SAM" id="Phobius"/>
    </source>
</evidence>
<dbReference type="Pfam" id="PF06325">
    <property type="entry name" value="PrmA"/>
    <property type="match status" value="1"/>
</dbReference>
<keyword evidence="1" id="KW-0472">Membrane</keyword>
<dbReference type="Gene3D" id="3.40.50.150">
    <property type="entry name" value="Vaccinia Virus protein VP39"/>
    <property type="match status" value="1"/>
</dbReference>
<dbReference type="HOGENOM" id="CLU_069059_0_0_2"/>
<name>Q2NF61_METST</name>
<feature type="transmembrane region" description="Helical" evidence="1">
    <location>
        <begin position="6"/>
        <end position="24"/>
    </location>
</feature>
<protein>
    <recommendedName>
        <fullName evidence="4">Methyltransferase</fullName>
    </recommendedName>
</protein>
<sequence length="342" mass="39138">MCCSIIFITYLINSITIYFLNYFYNKYHTIIMKCRCKRNCIISRNEVLEDIQTRYNPCSDCYTKKLKKSIPIKRQLNLDDVDKNYKKCTSCNKRHIDTVMAHVLKIMIENGFLSTTSSIRKVGTPLITPAVPLKTSPYLPEKSLVLITQHTDNKTSEKIYNSVPEIKSVIKGDINNTVGQLNENNGIHNYKLQSGCDIRCDIQKTDVGEICLYKPQSKIHIEYPKEESLKLKQVNEILNKYDNPTVLDAMCGAGTLGIYALLKNAKKVHFNDIYDIAVDTTETNLKLNNIPCDKYEITQEDICNLSCTNQRYDVGLIDAFPGVDTSGYETFLKKICKEIYII</sequence>
<proteinExistence type="predicted"/>